<feature type="transmembrane region" description="Helical" evidence="6">
    <location>
        <begin position="223"/>
        <end position="244"/>
    </location>
</feature>
<evidence type="ECO:0000256" key="2">
    <source>
        <dbReference type="ARBA" id="ARBA00007635"/>
    </source>
</evidence>
<evidence type="ECO:0000256" key="7">
    <source>
        <dbReference type="SAM" id="MobiDB-lite"/>
    </source>
</evidence>
<dbReference type="Pfam" id="PF00892">
    <property type="entry name" value="EamA"/>
    <property type="match status" value="2"/>
</dbReference>
<feature type="transmembrane region" description="Helical" evidence="6">
    <location>
        <begin position="135"/>
        <end position="155"/>
    </location>
</feature>
<evidence type="ECO:0000313" key="9">
    <source>
        <dbReference type="EMBL" id="KAK6920744.1"/>
    </source>
</evidence>
<name>A0AAN8YZD1_9MAGN</name>
<dbReference type="PANTHER" id="PTHR31218">
    <property type="entry name" value="WAT1-RELATED PROTEIN"/>
    <property type="match status" value="1"/>
</dbReference>
<dbReference type="EMBL" id="JBAMMX010000020">
    <property type="protein sequence ID" value="KAK6920744.1"/>
    <property type="molecule type" value="Genomic_DNA"/>
</dbReference>
<reference evidence="9 10" key="1">
    <citation type="submission" date="2023-12" db="EMBL/GenBank/DDBJ databases">
        <title>A high-quality genome assembly for Dillenia turbinata (Dilleniales).</title>
        <authorList>
            <person name="Chanderbali A."/>
        </authorList>
    </citation>
    <scope>NUCLEOTIDE SEQUENCE [LARGE SCALE GENOMIC DNA]</scope>
    <source>
        <strain evidence="9">LSX21</strain>
        <tissue evidence="9">Leaf</tissue>
    </source>
</reference>
<comment type="subcellular location">
    <subcellularLocation>
        <location evidence="1 6">Membrane</location>
        <topology evidence="1 6">Multi-pass membrane protein</topology>
    </subcellularLocation>
</comment>
<feature type="compositionally biased region" description="Basic and acidic residues" evidence="7">
    <location>
        <begin position="344"/>
        <end position="355"/>
    </location>
</feature>
<evidence type="ECO:0000256" key="4">
    <source>
        <dbReference type="ARBA" id="ARBA00022989"/>
    </source>
</evidence>
<keyword evidence="3 6" id="KW-0812">Transmembrane</keyword>
<keyword evidence="10" id="KW-1185">Reference proteome</keyword>
<sequence length="363" mass="39744">MRVKLQLVEMIPFVVMVVVECVDVGLTTISKAAMSNGMSNFVFVVYSNAFAALLLFPYIFVFQRTKRAPLTFSLLCKFFLLGLVGITVMQNCVFTGISYSSPTLASALSNQIPAFTFLLAVMFRMEKLDIRSSNSLIKIMGTAVLISGALLVIFYQGHPIFPIRQESGPSLGHDFTLQTSSSTVLEAEDNWIIGGLFLTAAGLSVSVYTILQAAVLKEYPSELSLVAFCCIFGTLQSAVIALIAERNLNAWILRPDIELVSILYSALLGTVVTFWGQAWCINKKGPVFVAMFKPLRIAIAAILGAIFLGDTLYVGSVIGSIVIAFGFYGVVWAQSKEKDEAREVGKLPSYSDKEPLLQYQRND</sequence>
<dbReference type="GO" id="GO:0016020">
    <property type="term" value="C:membrane"/>
    <property type="evidence" value="ECO:0007669"/>
    <property type="project" value="UniProtKB-SubCell"/>
</dbReference>
<feature type="transmembrane region" description="Helical" evidence="6">
    <location>
        <begin position="313"/>
        <end position="333"/>
    </location>
</feature>
<evidence type="ECO:0000259" key="8">
    <source>
        <dbReference type="Pfam" id="PF00892"/>
    </source>
</evidence>
<dbReference type="InterPro" id="IPR037185">
    <property type="entry name" value="EmrE-like"/>
</dbReference>
<feature type="transmembrane region" description="Helical" evidence="6">
    <location>
        <begin position="259"/>
        <end position="280"/>
    </location>
</feature>
<dbReference type="InterPro" id="IPR000620">
    <property type="entry name" value="EamA_dom"/>
</dbReference>
<protein>
    <recommendedName>
        <fullName evidence="6">WAT1-related protein</fullName>
    </recommendedName>
</protein>
<organism evidence="9 10">
    <name type="scientific">Dillenia turbinata</name>
    <dbReference type="NCBI Taxonomy" id="194707"/>
    <lineage>
        <taxon>Eukaryota</taxon>
        <taxon>Viridiplantae</taxon>
        <taxon>Streptophyta</taxon>
        <taxon>Embryophyta</taxon>
        <taxon>Tracheophyta</taxon>
        <taxon>Spermatophyta</taxon>
        <taxon>Magnoliopsida</taxon>
        <taxon>eudicotyledons</taxon>
        <taxon>Gunneridae</taxon>
        <taxon>Pentapetalae</taxon>
        <taxon>Dilleniales</taxon>
        <taxon>Dilleniaceae</taxon>
        <taxon>Dillenia</taxon>
    </lineage>
</organism>
<feature type="transmembrane region" description="Helical" evidence="6">
    <location>
        <begin position="74"/>
        <end position="97"/>
    </location>
</feature>
<feature type="region of interest" description="Disordered" evidence="7">
    <location>
        <begin position="344"/>
        <end position="363"/>
    </location>
</feature>
<feature type="domain" description="EamA" evidence="8">
    <location>
        <begin position="24"/>
        <end position="152"/>
    </location>
</feature>
<keyword evidence="4 6" id="KW-1133">Transmembrane helix</keyword>
<accession>A0AAN8YZD1</accession>
<feature type="transmembrane region" description="Helical" evidence="6">
    <location>
        <begin position="191"/>
        <end position="211"/>
    </location>
</feature>
<evidence type="ECO:0000256" key="3">
    <source>
        <dbReference type="ARBA" id="ARBA00022692"/>
    </source>
</evidence>
<dbReference type="InterPro" id="IPR030184">
    <property type="entry name" value="WAT1-related"/>
</dbReference>
<evidence type="ECO:0000256" key="6">
    <source>
        <dbReference type="RuleBase" id="RU363077"/>
    </source>
</evidence>
<dbReference type="SUPFAM" id="SSF103481">
    <property type="entry name" value="Multidrug resistance efflux transporter EmrE"/>
    <property type="match status" value="2"/>
</dbReference>
<gene>
    <name evidence="9" type="ORF">RJ641_014422</name>
</gene>
<feature type="transmembrane region" description="Helical" evidence="6">
    <location>
        <begin position="103"/>
        <end position="123"/>
    </location>
</feature>
<evidence type="ECO:0000256" key="1">
    <source>
        <dbReference type="ARBA" id="ARBA00004141"/>
    </source>
</evidence>
<comment type="similarity">
    <text evidence="2 6">Belongs to the drug/metabolite transporter (DMT) superfamily. Plant drug/metabolite exporter (P-DME) (TC 2.A.7.4) family.</text>
</comment>
<feature type="transmembrane region" description="Helical" evidence="6">
    <location>
        <begin position="41"/>
        <end position="62"/>
    </location>
</feature>
<dbReference type="AlphaFoldDB" id="A0AAN8YZD1"/>
<feature type="transmembrane region" description="Helical" evidence="6">
    <location>
        <begin position="7"/>
        <end position="29"/>
    </location>
</feature>
<keyword evidence="5 6" id="KW-0472">Membrane</keyword>
<feature type="transmembrane region" description="Helical" evidence="6">
    <location>
        <begin position="287"/>
        <end position="307"/>
    </location>
</feature>
<evidence type="ECO:0000256" key="5">
    <source>
        <dbReference type="ARBA" id="ARBA00023136"/>
    </source>
</evidence>
<evidence type="ECO:0000313" key="10">
    <source>
        <dbReference type="Proteomes" id="UP001370490"/>
    </source>
</evidence>
<dbReference type="Proteomes" id="UP001370490">
    <property type="component" value="Unassembled WGS sequence"/>
</dbReference>
<feature type="domain" description="EamA" evidence="8">
    <location>
        <begin position="193"/>
        <end position="331"/>
    </location>
</feature>
<proteinExistence type="inferred from homology"/>
<comment type="caution">
    <text evidence="9">The sequence shown here is derived from an EMBL/GenBank/DDBJ whole genome shotgun (WGS) entry which is preliminary data.</text>
</comment>
<dbReference type="GO" id="GO:0022857">
    <property type="term" value="F:transmembrane transporter activity"/>
    <property type="evidence" value="ECO:0007669"/>
    <property type="project" value="InterPro"/>
</dbReference>